<feature type="compositionally biased region" description="Basic and acidic residues" evidence="1">
    <location>
        <begin position="199"/>
        <end position="215"/>
    </location>
</feature>
<sequence>MAKRSEVSEGYKERLAQWVEEELAKPEIESQRHFGSVVGVSYTTVQKWLKKLISSPLQDDSINKIARYRGWSSAKVRAWLHAVDIDFESDADEIVSLRIEVLEEKVLELQATMATLLEGPMLWVGMCIQDSLREAGIDWRTEEGIATVMSYLEKYDRGQWTRVMVLPILRGVMMPSEEQIHPLGFALNQITGEWPNGRMESEVAKTKESLKRMEQGSEPEEAEESEAANE</sequence>
<proteinExistence type="predicted"/>
<dbReference type="Proteomes" id="UP000717364">
    <property type="component" value="Unassembled WGS sequence"/>
</dbReference>
<feature type="region of interest" description="Disordered" evidence="1">
    <location>
        <begin position="197"/>
        <end position="230"/>
    </location>
</feature>
<reference evidence="2" key="1">
    <citation type="submission" date="2020-11" db="EMBL/GenBank/DDBJ databases">
        <authorList>
            <person name="Konstantinou D."/>
            <person name="Gkelis S."/>
            <person name="Popin R."/>
            <person name="Fewer D."/>
            <person name="Sivonen K."/>
        </authorList>
    </citation>
    <scope>NUCLEOTIDE SEQUENCE</scope>
    <source>
        <strain evidence="2">TAU-MAC 1115</strain>
    </source>
</reference>
<comment type="caution">
    <text evidence="2">The sequence shown here is derived from an EMBL/GenBank/DDBJ whole genome shotgun (WGS) entry which is preliminary data.</text>
</comment>
<gene>
    <name evidence="2" type="ORF">IXB50_12605</name>
</gene>
<evidence type="ECO:0000256" key="1">
    <source>
        <dbReference type="SAM" id="MobiDB-lite"/>
    </source>
</evidence>
<organism evidence="2 3">
    <name type="scientific">Leptothoe spongobia TAU-MAC 1115</name>
    <dbReference type="NCBI Taxonomy" id="1967444"/>
    <lineage>
        <taxon>Bacteria</taxon>
        <taxon>Bacillati</taxon>
        <taxon>Cyanobacteriota</taxon>
        <taxon>Cyanophyceae</taxon>
        <taxon>Nodosilineales</taxon>
        <taxon>Cymatolegaceae</taxon>
        <taxon>Leptothoe</taxon>
        <taxon>Leptothoe spongobia</taxon>
    </lineage>
</organism>
<name>A0A947DGQ2_9CYAN</name>
<reference evidence="2" key="2">
    <citation type="journal article" date="2021" name="Mar. Drugs">
        <title>Genome Reduction and Secondary Metabolism of the Marine Sponge-Associated Cyanobacterium Leptothoe.</title>
        <authorList>
            <person name="Konstantinou D."/>
            <person name="Popin R.V."/>
            <person name="Fewer D.P."/>
            <person name="Sivonen K."/>
            <person name="Gkelis S."/>
        </authorList>
    </citation>
    <scope>NUCLEOTIDE SEQUENCE</scope>
    <source>
        <strain evidence="2">TAU-MAC 1115</strain>
    </source>
</reference>
<keyword evidence="3" id="KW-1185">Reference proteome</keyword>
<feature type="compositionally biased region" description="Acidic residues" evidence="1">
    <location>
        <begin position="217"/>
        <end position="230"/>
    </location>
</feature>
<accession>A0A947DGQ2</accession>
<dbReference type="AlphaFoldDB" id="A0A947DGQ2"/>
<evidence type="ECO:0000313" key="2">
    <source>
        <dbReference type="EMBL" id="MBT9316263.1"/>
    </source>
</evidence>
<dbReference type="RefSeq" id="WP_215609331.1">
    <property type="nucleotide sequence ID" value="NZ_JADOES010000023.1"/>
</dbReference>
<evidence type="ECO:0000313" key="3">
    <source>
        <dbReference type="Proteomes" id="UP000717364"/>
    </source>
</evidence>
<dbReference type="EMBL" id="JADOES010000023">
    <property type="protein sequence ID" value="MBT9316263.1"/>
    <property type="molecule type" value="Genomic_DNA"/>
</dbReference>
<protein>
    <submittedName>
        <fullName evidence="2">Uncharacterized protein</fullName>
    </submittedName>
</protein>